<protein>
    <recommendedName>
        <fullName evidence="4">Transporter</fullName>
    </recommendedName>
</protein>
<sequence>MLERERIIEIVVAASAVFVMLGTMIAIGSEYGGPESALSATGGEMLVGAIVGFVVLLTAAGIGLAYLLNDPGDGLEDDADAQNAV</sequence>
<evidence type="ECO:0000313" key="3">
    <source>
        <dbReference type="Proteomes" id="UP000011531"/>
    </source>
</evidence>
<dbReference type="AlphaFoldDB" id="L9XTT5"/>
<gene>
    <name evidence="2" type="ORF">C492_04770</name>
</gene>
<dbReference type="EMBL" id="AOIA01000031">
    <property type="protein sequence ID" value="ELY64816.1"/>
    <property type="molecule type" value="Genomic_DNA"/>
</dbReference>
<dbReference type="Proteomes" id="UP000011531">
    <property type="component" value="Unassembled WGS sequence"/>
</dbReference>
<organism evidence="2 3">
    <name type="scientific">Natronococcus jeotgali DSM 18795</name>
    <dbReference type="NCBI Taxonomy" id="1227498"/>
    <lineage>
        <taxon>Archaea</taxon>
        <taxon>Methanobacteriati</taxon>
        <taxon>Methanobacteriota</taxon>
        <taxon>Stenosarchaea group</taxon>
        <taxon>Halobacteria</taxon>
        <taxon>Halobacteriales</taxon>
        <taxon>Natrialbaceae</taxon>
        <taxon>Natronococcus</taxon>
    </lineage>
</organism>
<feature type="transmembrane region" description="Helical" evidence="1">
    <location>
        <begin position="47"/>
        <end position="68"/>
    </location>
</feature>
<proteinExistence type="predicted"/>
<reference evidence="2 3" key="1">
    <citation type="journal article" date="2014" name="PLoS Genet.">
        <title>Phylogenetically driven sequencing of extremely halophilic archaea reveals strategies for static and dynamic osmo-response.</title>
        <authorList>
            <person name="Becker E.A."/>
            <person name="Seitzer P.M."/>
            <person name="Tritt A."/>
            <person name="Larsen D."/>
            <person name="Krusor M."/>
            <person name="Yao A.I."/>
            <person name="Wu D."/>
            <person name="Madern D."/>
            <person name="Eisen J.A."/>
            <person name="Darling A.E."/>
            <person name="Facciotti M.T."/>
        </authorList>
    </citation>
    <scope>NUCLEOTIDE SEQUENCE [LARGE SCALE GENOMIC DNA]</scope>
    <source>
        <strain evidence="2 3">DSM 18795</strain>
    </source>
</reference>
<keyword evidence="3" id="KW-1185">Reference proteome</keyword>
<evidence type="ECO:0008006" key="4">
    <source>
        <dbReference type="Google" id="ProtNLM"/>
    </source>
</evidence>
<dbReference type="RefSeq" id="WP_008420934.1">
    <property type="nucleotide sequence ID" value="NZ_AOIA01000031.1"/>
</dbReference>
<keyword evidence="1" id="KW-0472">Membrane</keyword>
<keyword evidence="1" id="KW-1133">Transmembrane helix</keyword>
<evidence type="ECO:0000313" key="2">
    <source>
        <dbReference type="EMBL" id="ELY64816.1"/>
    </source>
</evidence>
<comment type="caution">
    <text evidence="2">The sequence shown here is derived from an EMBL/GenBank/DDBJ whole genome shotgun (WGS) entry which is preliminary data.</text>
</comment>
<accession>L9XTT5</accession>
<evidence type="ECO:0000256" key="1">
    <source>
        <dbReference type="SAM" id="Phobius"/>
    </source>
</evidence>
<keyword evidence="1" id="KW-0812">Transmembrane</keyword>
<dbReference type="OrthoDB" id="170376at2157"/>
<dbReference type="InterPro" id="IPR055895">
    <property type="entry name" value="DUF7472"/>
</dbReference>
<dbReference type="Pfam" id="PF24284">
    <property type="entry name" value="DUF7472"/>
    <property type="match status" value="1"/>
</dbReference>
<name>L9XTT5_9EURY</name>
<feature type="transmembrane region" description="Helical" evidence="1">
    <location>
        <begin position="7"/>
        <end position="27"/>
    </location>
</feature>